<dbReference type="GO" id="GO:0006508">
    <property type="term" value="P:proteolysis"/>
    <property type="evidence" value="ECO:0007669"/>
    <property type="project" value="UniProtKB-KW"/>
</dbReference>
<reference evidence="3 4" key="1">
    <citation type="submission" date="2019-11" db="EMBL/GenBank/DDBJ databases">
        <authorList>
            <person name="Li J."/>
        </authorList>
    </citation>
    <scope>NUCLEOTIDE SEQUENCE [LARGE SCALE GENOMIC DNA]</scope>
    <source>
        <strain evidence="3 4">J4</strain>
    </source>
</reference>
<feature type="transmembrane region" description="Helical" evidence="1">
    <location>
        <begin position="148"/>
        <end position="164"/>
    </location>
</feature>
<dbReference type="InterPro" id="IPR003675">
    <property type="entry name" value="Rce1/LyrA-like_dom"/>
</dbReference>
<keyword evidence="3" id="KW-0482">Metalloprotease</keyword>
<gene>
    <name evidence="3" type="ORF">GH754_08855</name>
</gene>
<dbReference type="EMBL" id="WJNH01000005">
    <property type="protein sequence ID" value="MRG86438.1"/>
    <property type="molecule type" value="Genomic_DNA"/>
</dbReference>
<feature type="transmembrane region" description="Helical" evidence="1">
    <location>
        <begin position="62"/>
        <end position="81"/>
    </location>
</feature>
<keyword evidence="1" id="KW-0812">Transmembrane</keyword>
<sequence length="204" mass="23919">MKKQLNQAELIKKITDKDLLLNLYFSQGIILFLAFVSSYFLFRDFGQWLEQLHWHPEEIFTYGVLPALLIVSIDLLLMRLLPKAYYDDGGINERIFQNQGLLHILFITFLVALSEEMLFRGVIQHEFGYIIASVTFALIHFRYLTKPVLFVSILFISFLIGYMYEMTQNLFVTIVAHFLVDFLLALFIKVKWGMNHGHTETEPK</sequence>
<dbReference type="GO" id="GO:0004175">
    <property type="term" value="F:endopeptidase activity"/>
    <property type="evidence" value="ECO:0007669"/>
    <property type="project" value="UniProtKB-ARBA"/>
</dbReference>
<dbReference type="AlphaFoldDB" id="A0A6G1X6K1"/>
<evidence type="ECO:0000256" key="1">
    <source>
        <dbReference type="SAM" id="Phobius"/>
    </source>
</evidence>
<comment type="caution">
    <text evidence="3">The sequence shown here is derived from an EMBL/GenBank/DDBJ whole genome shotgun (WGS) entry which is preliminary data.</text>
</comment>
<feature type="transmembrane region" description="Helical" evidence="1">
    <location>
        <begin position="101"/>
        <end position="119"/>
    </location>
</feature>
<dbReference type="OrthoDB" id="1523022at2"/>
<keyword evidence="3" id="KW-0645">Protease</keyword>
<evidence type="ECO:0000313" key="3">
    <source>
        <dbReference type="EMBL" id="MRG86438.1"/>
    </source>
</evidence>
<dbReference type="GO" id="GO:0080120">
    <property type="term" value="P:CAAX-box protein maturation"/>
    <property type="evidence" value="ECO:0007669"/>
    <property type="project" value="UniProtKB-ARBA"/>
</dbReference>
<feature type="transmembrane region" description="Helical" evidence="1">
    <location>
        <begin position="170"/>
        <end position="188"/>
    </location>
</feature>
<dbReference type="RefSeq" id="WP_153728356.1">
    <property type="nucleotide sequence ID" value="NZ_WJNH01000005.1"/>
</dbReference>
<evidence type="ECO:0000313" key="4">
    <source>
        <dbReference type="Proteomes" id="UP000480185"/>
    </source>
</evidence>
<protein>
    <submittedName>
        <fullName evidence="3">CPBP family intramembrane metalloprotease</fullName>
    </submittedName>
</protein>
<organism evidence="3 4">
    <name type="scientific">Salinibacillus xinjiangensis</name>
    <dbReference type="NCBI Taxonomy" id="1229268"/>
    <lineage>
        <taxon>Bacteria</taxon>
        <taxon>Bacillati</taxon>
        <taxon>Bacillota</taxon>
        <taxon>Bacilli</taxon>
        <taxon>Bacillales</taxon>
        <taxon>Bacillaceae</taxon>
        <taxon>Salinibacillus</taxon>
    </lineage>
</organism>
<keyword evidence="1" id="KW-0472">Membrane</keyword>
<keyword evidence="1" id="KW-1133">Transmembrane helix</keyword>
<dbReference type="Proteomes" id="UP000480185">
    <property type="component" value="Unassembled WGS sequence"/>
</dbReference>
<dbReference type="Pfam" id="PF02517">
    <property type="entry name" value="Rce1-like"/>
    <property type="match status" value="1"/>
</dbReference>
<keyword evidence="3" id="KW-0378">Hydrolase</keyword>
<accession>A0A6G1X6K1</accession>
<dbReference type="GO" id="GO:0008237">
    <property type="term" value="F:metallopeptidase activity"/>
    <property type="evidence" value="ECO:0007669"/>
    <property type="project" value="UniProtKB-KW"/>
</dbReference>
<keyword evidence="4" id="KW-1185">Reference proteome</keyword>
<evidence type="ECO:0000259" key="2">
    <source>
        <dbReference type="Pfam" id="PF02517"/>
    </source>
</evidence>
<name>A0A6G1X6K1_9BACI</name>
<proteinExistence type="predicted"/>
<feature type="domain" description="CAAX prenyl protease 2/Lysostaphin resistance protein A-like" evidence="2">
    <location>
        <begin position="100"/>
        <end position="183"/>
    </location>
</feature>
<feature type="transmembrane region" description="Helical" evidence="1">
    <location>
        <begin position="21"/>
        <end position="42"/>
    </location>
</feature>